<dbReference type="InterPro" id="IPR025110">
    <property type="entry name" value="AMP-bd_C"/>
</dbReference>
<organism evidence="8 9">
    <name type="scientific">Natrialba taiwanensis DSM 12281</name>
    <dbReference type="NCBI Taxonomy" id="1230458"/>
    <lineage>
        <taxon>Archaea</taxon>
        <taxon>Methanobacteriati</taxon>
        <taxon>Methanobacteriota</taxon>
        <taxon>Stenosarchaea group</taxon>
        <taxon>Halobacteria</taxon>
        <taxon>Halobacteriales</taxon>
        <taxon>Natrialbaceae</taxon>
        <taxon>Natrialba</taxon>
    </lineage>
</organism>
<evidence type="ECO:0000256" key="1">
    <source>
        <dbReference type="ARBA" id="ARBA00006432"/>
    </source>
</evidence>
<name>M0AEM9_9EURY</name>
<dbReference type="InterPro" id="IPR000873">
    <property type="entry name" value="AMP-dep_synth/lig_dom"/>
</dbReference>
<dbReference type="PANTHER" id="PTHR43859:SF4">
    <property type="entry name" value="BUTANOATE--COA LIGASE AAE1-RELATED"/>
    <property type="match status" value="1"/>
</dbReference>
<keyword evidence="3" id="KW-0276">Fatty acid metabolism</keyword>
<dbReference type="InterPro" id="IPR045851">
    <property type="entry name" value="AMP-bd_C_sf"/>
</dbReference>
<keyword evidence="4" id="KW-0443">Lipid metabolism</keyword>
<dbReference type="Pfam" id="PF13193">
    <property type="entry name" value="AMP-binding_C"/>
    <property type="match status" value="1"/>
</dbReference>
<evidence type="ECO:0000256" key="5">
    <source>
        <dbReference type="SAM" id="MobiDB-lite"/>
    </source>
</evidence>
<reference evidence="8 9" key="1">
    <citation type="journal article" date="2014" name="PLoS Genet.">
        <title>Phylogenetically driven sequencing of extremely halophilic archaea reveals strategies for static and dynamic osmo-response.</title>
        <authorList>
            <person name="Becker E.A."/>
            <person name="Seitzer P.M."/>
            <person name="Tritt A."/>
            <person name="Larsen D."/>
            <person name="Krusor M."/>
            <person name="Yao A.I."/>
            <person name="Wu D."/>
            <person name="Madern D."/>
            <person name="Eisen J.A."/>
            <person name="Darling A.E."/>
            <person name="Facciotti M.T."/>
        </authorList>
    </citation>
    <scope>NUCLEOTIDE SEQUENCE [LARGE SCALE GENOMIC DNA]</scope>
    <source>
        <strain evidence="8 9">DSM 12281</strain>
    </source>
</reference>
<protein>
    <submittedName>
        <fullName evidence="8">Medium-chain-fatty-acid-CoA ligase</fullName>
    </submittedName>
</protein>
<proteinExistence type="inferred from homology"/>
<dbReference type="PANTHER" id="PTHR43859">
    <property type="entry name" value="ACYL-ACTIVATING ENZYME"/>
    <property type="match status" value="1"/>
</dbReference>
<dbReference type="NCBIfam" id="NF004837">
    <property type="entry name" value="PRK06187.1"/>
    <property type="match status" value="1"/>
</dbReference>
<gene>
    <name evidence="8" type="ORF">C484_00465</name>
</gene>
<dbReference type="InterPro" id="IPR042099">
    <property type="entry name" value="ANL_N_sf"/>
</dbReference>
<dbReference type="AlphaFoldDB" id="M0AEM9"/>
<comment type="caution">
    <text evidence="8">The sequence shown here is derived from an EMBL/GenBank/DDBJ whole genome shotgun (WGS) entry which is preliminary data.</text>
</comment>
<dbReference type="PROSITE" id="PS00455">
    <property type="entry name" value="AMP_BINDING"/>
    <property type="match status" value="1"/>
</dbReference>
<evidence type="ECO:0000313" key="8">
    <source>
        <dbReference type="EMBL" id="ELY96861.1"/>
    </source>
</evidence>
<feature type="region of interest" description="Disordered" evidence="5">
    <location>
        <begin position="343"/>
        <end position="380"/>
    </location>
</feature>
<dbReference type="GO" id="GO:0016874">
    <property type="term" value="F:ligase activity"/>
    <property type="evidence" value="ECO:0007669"/>
    <property type="project" value="UniProtKB-KW"/>
</dbReference>
<feature type="domain" description="AMP-binding enzyme C-terminal" evidence="7">
    <location>
        <begin position="445"/>
        <end position="518"/>
    </location>
</feature>
<sequence length="549" mass="61755">MDYDLTLTKTLTRATDQFGHKEIVTKLDDGGYHRYTYADAYERICQLAHALDEYGLERGDRVSVMAVNHYRHYELYYGPSCSGRSIHMTNHRLPEEHLVTIINEAEDRLLFVDPAFIETIESIEAELETVEQYVVLDDTVPDTTLSPVTDYESFIDGHPTEYEWPDLDEETECGICYTSGTTGLPKGASYSHRGLYLLSLSYGARDSFGICEEDVILPVVPMFHVNGWSLPYSGTLYGSSFVLPGTHTDLESIEELIREESVTIAAAVPTIWTEMASYIDDNPTADISTLDRILTGGSSPPPAIMRRFDEEFDAPIIQGYGMTEASPHLVNTLVTTEVQDLPEEEQYDLRTKPGQPTPGAELRLRDEDGDPVPHDGESTGEIQARSPWVIDEYYARPEATQESFTDDGWFKTGDIGTIDEYGYLDVVDRVDDIIKSGGEWISSVELENELMAHGDVVEASVVSVDHERWQERPVAYVVGGDGVTEDALRNHLLDRFPKWWLPDLFVFTDEIPRTSTGKYDKQSLRTAFQHEHGSLPIESSGEPPRSHKD</sequence>
<dbReference type="SUPFAM" id="SSF56801">
    <property type="entry name" value="Acetyl-CoA synthetase-like"/>
    <property type="match status" value="1"/>
</dbReference>
<dbReference type="CDD" id="cd12119">
    <property type="entry name" value="ttLC_FACS_AlkK_like"/>
    <property type="match status" value="1"/>
</dbReference>
<dbReference type="EMBL" id="AOIL01000001">
    <property type="protein sequence ID" value="ELY96861.1"/>
    <property type="molecule type" value="Genomic_DNA"/>
</dbReference>
<keyword evidence="9" id="KW-1185">Reference proteome</keyword>
<dbReference type="InterPro" id="IPR020845">
    <property type="entry name" value="AMP-binding_CS"/>
</dbReference>
<dbReference type="Gene3D" id="3.30.300.30">
    <property type="match status" value="1"/>
</dbReference>
<dbReference type="Proteomes" id="UP000011648">
    <property type="component" value="Unassembled WGS sequence"/>
</dbReference>
<evidence type="ECO:0000259" key="7">
    <source>
        <dbReference type="Pfam" id="PF13193"/>
    </source>
</evidence>
<evidence type="ECO:0000313" key="9">
    <source>
        <dbReference type="Proteomes" id="UP000011648"/>
    </source>
</evidence>
<dbReference type="GO" id="GO:0006631">
    <property type="term" value="P:fatty acid metabolic process"/>
    <property type="evidence" value="ECO:0007669"/>
    <property type="project" value="UniProtKB-KW"/>
</dbReference>
<accession>M0AEM9</accession>
<dbReference type="RefSeq" id="WP_006824010.1">
    <property type="nucleotide sequence ID" value="NZ_AOIL01000001.1"/>
</dbReference>
<dbReference type="STRING" id="1230458.C484_00465"/>
<dbReference type="Gene3D" id="3.40.50.12780">
    <property type="entry name" value="N-terminal domain of ligase-like"/>
    <property type="match status" value="1"/>
</dbReference>
<evidence type="ECO:0000256" key="2">
    <source>
        <dbReference type="ARBA" id="ARBA00022598"/>
    </source>
</evidence>
<feature type="region of interest" description="Disordered" evidence="5">
    <location>
        <begin position="530"/>
        <end position="549"/>
    </location>
</feature>
<evidence type="ECO:0000256" key="4">
    <source>
        <dbReference type="ARBA" id="ARBA00023098"/>
    </source>
</evidence>
<dbReference type="Pfam" id="PF00501">
    <property type="entry name" value="AMP-binding"/>
    <property type="match status" value="1"/>
</dbReference>
<comment type="similarity">
    <text evidence="1">Belongs to the ATP-dependent AMP-binding enzyme family.</text>
</comment>
<dbReference type="PATRIC" id="fig|1230458.4.peg.90"/>
<dbReference type="FunFam" id="3.30.300.30:FF:000008">
    <property type="entry name" value="2,3-dihydroxybenzoate-AMP ligase"/>
    <property type="match status" value="1"/>
</dbReference>
<feature type="domain" description="AMP-dependent synthetase/ligase" evidence="6">
    <location>
        <begin position="13"/>
        <end position="394"/>
    </location>
</feature>
<evidence type="ECO:0000259" key="6">
    <source>
        <dbReference type="Pfam" id="PF00501"/>
    </source>
</evidence>
<feature type="compositionally biased region" description="Basic and acidic residues" evidence="5">
    <location>
        <begin position="362"/>
        <end position="377"/>
    </location>
</feature>
<evidence type="ECO:0000256" key="3">
    <source>
        <dbReference type="ARBA" id="ARBA00022832"/>
    </source>
</evidence>
<keyword evidence="2 8" id="KW-0436">Ligase</keyword>